<dbReference type="InterPro" id="IPR004995">
    <property type="entry name" value="Spore_Ger"/>
</dbReference>
<name>A0A1X7LAQ5_9BACL</name>
<dbReference type="PANTHER" id="PTHR22550:SF5">
    <property type="entry name" value="LEUCINE ZIPPER PROTEIN 4"/>
    <property type="match status" value="1"/>
</dbReference>
<evidence type="ECO:0000313" key="4">
    <source>
        <dbReference type="EMBL" id="SMG50790.1"/>
    </source>
</evidence>
<feature type="transmembrane region" description="Helical" evidence="3">
    <location>
        <begin position="469"/>
        <end position="493"/>
    </location>
</feature>
<evidence type="ECO:0000256" key="3">
    <source>
        <dbReference type="SAM" id="Phobius"/>
    </source>
</evidence>
<feature type="transmembrane region" description="Helical" evidence="3">
    <location>
        <begin position="347"/>
        <end position="369"/>
    </location>
</feature>
<gene>
    <name evidence="4" type="ORF">SAMN06295960_3168</name>
</gene>
<feature type="transmembrane region" description="Helical" evidence="3">
    <location>
        <begin position="12"/>
        <end position="28"/>
    </location>
</feature>
<evidence type="ECO:0000256" key="1">
    <source>
        <dbReference type="ARBA" id="ARBA00005278"/>
    </source>
</evidence>
<proteinExistence type="inferred from homology"/>
<evidence type="ECO:0000313" key="5">
    <source>
        <dbReference type="Proteomes" id="UP000193834"/>
    </source>
</evidence>
<reference evidence="4 5" key="1">
    <citation type="submission" date="2017-04" db="EMBL/GenBank/DDBJ databases">
        <authorList>
            <person name="Afonso C.L."/>
            <person name="Miller P.J."/>
            <person name="Scott M.A."/>
            <person name="Spackman E."/>
            <person name="Goraichik I."/>
            <person name="Dimitrov K.M."/>
            <person name="Suarez D.L."/>
            <person name="Swayne D.E."/>
        </authorList>
    </citation>
    <scope>NUCLEOTIDE SEQUENCE [LARGE SCALE GENOMIC DNA]</scope>
    <source>
        <strain evidence="4 5">11</strain>
    </source>
</reference>
<keyword evidence="3" id="KW-0812">Transmembrane</keyword>
<dbReference type="OrthoDB" id="1726708at2"/>
<protein>
    <submittedName>
        <fullName evidence="4">Spore germination protein</fullName>
    </submittedName>
</protein>
<comment type="similarity">
    <text evidence="1">Belongs to the GerABKA family.</text>
</comment>
<keyword evidence="3" id="KW-1133">Transmembrane helix</keyword>
<dbReference type="PIRSF" id="PIRSF005690">
    <property type="entry name" value="GerBA"/>
    <property type="match status" value="1"/>
</dbReference>
<sequence>MWNIIASHLPSWEVLFQALIVVAVPYLLSRMMSKTQYADHPPSKEESMEVTSQRDFTGKLNHDLEQVKNEFGQQADINIRSFCLGHSTQQAALLFVNGISDRELIDQHILKSLMCDLAYGDNHQAENVTYPITKQYLKDHVLAVGVIKEVDRVADVKTELLRGHAALMLDNSTSKVIILGTRKEITRSAGEPSSEILVRGPRMGFNESICDNTTLLRQHGEKADLTIVQIRVGERVEKELAIAYIKDVADEDLVQEVRNRIENITLDDIQDTGYIEQLIEDNFLSPFPQIQSTERLDRVVSALMEGRVAILLDGTPFVLTVPTTFNMLLQSPEDYYERWIPGTLVRILRYFAAFVSTFGPSLYISFISFHQGLIPTKLALSIADTRSGVPFPSLIEVLIMEVALEILREAGLRLPKPIGQTIGIVGGLVIGEAAVQAGIVSPLMVIVVAVTAISSFAIPQYNAGIALRILRFIAMFFAAIFGLYGVVLFFLLLCSHMAKLNSFGVPYISPAVPYRLQDWKDFIVRAPLKLMKRRPKMMKTNNPIRKE</sequence>
<dbReference type="EMBL" id="FXAZ01000004">
    <property type="protein sequence ID" value="SMG50790.1"/>
    <property type="molecule type" value="Genomic_DNA"/>
</dbReference>
<feature type="transmembrane region" description="Helical" evidence="3">
    <location>
        <begin position="428"/>
        <end position="457"/>
    </location>
</feature>
<dbReference type="Proteomes" id="UP000193834">
    <property type="component" value="Unassembled WGS sequence"/>
</dbReference>
<dbReference type="STRING" id="1852522.SAMN06295960_3168"/>
<dbReference type="Pfam" id="PF03323">
    <property type="entry name" value="GerA"/>
    <property type="match status" value="1"/>
</dbReference>
<evidence type="ECO:0000256" key="2">
    <source>
        <dbReference type="ARBA" id="ARBA00023136"/>
    </source>
</evidence>
<keyword evidence="2 3" id="KW-0472">Membrane</keyword>
<accession>A0A1X7LAQ5</accession>
<dbReference type="PANTHER" id="PTHR22550">
    <property type="entry name" value="SPORE GERMINATION PROTEIN"/>
    <property type="match status" value="1"/>
</dbReference>
<dbReference type="AlphaFoldDB" id="A0A1X7LAQ5"/>
<keyword evidence="5" id="KW-1185">Reference proteome</keyword>
<dbReference type="GO" id="GO:0016020">
    <property type="term" value="C:membrane"/>
    <property type="evidence" value="ECO:0007669"/>
    <property type="project" value="InterPro"/>
</dbReference>
<organism evidence="4 5">
    <name type="scientific">Paenibacillus aquistagni</name>
    <dbReference type="NCBI Taxonomy" id="1852522"/>
    <lineage>
        <taxon>Bacteria</taxon>
        <taxon>Bacillati</taxon>
        <taxon>Bacillota</taxon>
        <taxon>Bacilli</taxon>
        <taxon>Bacillales</taxon>
        <taxon>Paenibacillaceae</taxon>
        <taxon>Paenibacillus</taxon>
    </lineage>
</organism>
<dbReference type="GO" id="GO:0009847">
    <property type="term" value="P:spore germination"/>
    <property type="evidence" value="ECO:0007669"/>
    <property type="project" value="InterPro"/>
</dbReference>
<dbReference type="InterPro" id="IPR050768">
    <property type="entry name" value="UPF0353/GerABKA_families"/>
</dbReference>